<evidence type="ECO:0000313" key="2">
    <source>
        <dbReference type="EMBL" id="TWU42409.1"/>
    </source>
</evidence>
<reference evidence="2 3" key="1">
    <citation type="submission" date="2019-02" db="EMBL/GenBank/DDBJ databases">
        <title>Deep-cultivation of Planctomycetes and their phenomic and genomic characterization uncovers novel biology.</title>
        <authorList>
            <person name="Wiegand S."/>
            <person name="Jogler M."/>
            <person name="Boedeker C."/>
            <person name="Pinto D."/>
            <person name="Vollmers J."/>
            <person name="Rivas-Marin E."/>
            <person name="Kohn T."/>
            <person name="Peeters S.H."/>
            <person name="Heuer A."/>
            <person name="Rast P."/>
            <person name="Oberbeckmann S."/>
            <person name="Bunk B."/>
            <person name="Jeske O."/>
            <person name="Meyerdierks A."/>
            <person name="Storesund J.E."/>
            <person name="Kallscheuer N."/>
            <person name="Luecker S."/>
            <person name="Lage O.M."/>
            <person name="Pohl T."/>
            <person name="Merkel B.J."/>
            <person name="Hornburger P."/>
            <person name="Mueller R.-W."/>
            <person name="Bruemmer F."/>
            <person name="Labrenz M."/>
            <person name="Spormann A.M."/>
            <person name="Op Den Camp H."/>
            <person name="Overmann J."/>
            <person name="Amann R."/>
            <person name="Jetten M.S.M."/>
            <person name="Mascher T."/>
            <person name="Medema M.H."/>
            <person name="Devos D.P."/>
            <person name="Kaster A.-K."/>
            <person name="Ovreas L."/>
            <person name="Rohde M."/>
            <person name="Galperin M.Y."/>
            <person name="Jogler C."/>
        </authorList>
    </citation>
    <scope>NUCLEOTIDE SEQUENCE [LARGE SCALE GENOMIC DNA]</scope>
    <source>
        <strain evidence="2 3">Poly41</strain>
    </source>
</reference>
<sequence>MQSDGQKEAEQPLKSPKNDLLAHPASRTGPIFRARRTIYAYDKHSGSLRGELCASPRVLWGYILTGSC</sequence>
<proteinExistence type="predicted"/>
<organism evidence="2 3">
    <name type="scientific">Novipirellula artificiosorum</name>
    <dbReference type="NCBI Taxonomy" id="2528016"/>
    <lineage>
        <taxon>Bacteria</taxon>
        <taxon>Pseudomonadati</taxon>
        <taxon>Planctomycetota</taxon>
        <taxon>Planctomycetia</taxon>
        <taxon>Pirellulales</taxon>
        <taxon>Pirellulaceae</taxon>
        <taxon>Novipirellula</taxon>
    </lineage>
</organism>
<dbReference type="EMBL" id="SJPV01000001">
    <property type="protein sequence ID" value="TWU42409.1"/>
    <property type="molecule type" value="Genomic_DNA"/>
</dbReference>
<dbReference type="Proteomes" id="UP000319143">
    <property type="component" value="Unassembled WGS sequence"/>
</dbReference>
<evidence type="ECO:0000313" key="3">
    <source>
        <dbReference type="Proteomes" id="UP000319143"/>
    </source>
</evidence>
<dbReference type="AlphaFoldDB" id="A0A5C6E5I4"/>
<comment type="caution">
    <text evidence="2">The sequence shown here is derived from an EMBL/GenBank/DDBJ whole genome shotgun (WGS) entry which is preliminary data.</text>
</comment>
<gene>
    <name evidence="2" type="ORF">Poly41_07060</name>
</gene>
<feature type="compositionally biased region" description="Basic and acidic residues" evidence="1">
    <location>
        <begin position="1"/>
        <end position="11"/>
    </location>
</feature>
<feature type="region of interest" description="Disordered" evidence="1">
    <location>
        <begin position="1"/>
        <end position="28"/>
    </location>
</feature>
<keyword evidence="3" id="KW-1185">Reference proteome</keyword>
<name>A0A5C6E5I4_9BACT</name>
<evidence type="ECO:0000256" key="1">
    <source>
        <dbReference type="SAM" id="MobiDB-lite"/>
    </source>
</evidence>
<accession>A0A5C6E5I4</accession>
<protein>
    <submittedName>
        <fullName evidence="2">Uncharacterized protein</fullName>
    </submittedName>
</protein>